<gene>
    <name evidence="8" type="ORF">PEVE_00039794</name>
</gene>
<dbReference type="Gene3D" id="1.10.10.60">
    <property type="entry name" value="Homeodomain-like"/>
    <property type="match status" value="1"/>
</dbReference>
<dbReference type="Proteomes" id="UP001159427">
    <property type="component" value="Unassembled WGS sequence"/>
</dbReference>
<comment type="subcellular location">
    <subcellularLocation>
        <location evidence="1 5 6">Nucleus</location>
    </subcellularLocation>
</comment>
<dbReference type="SUPFAM" id="SSF46689">
    <property type="entry name" value="Homeodomain-like"/>
    <property type="match status" value="1"/>
</dbReference>
<evidence type="ECO:0000256" key="1">
    <source>
        <dbReference type="ARBA" id="ARBA00004123"/>
    </source>
</evidence>
<dbReference type="Pfam" id="PF00046">
    <property type="entry name" value="Homeodomain"/>
    <property type="match status" value="1"/>
</dbReference>
<keyword evidence="9" id="KW-1185">Reference proteome</keyword>
<evidence type="ECO:0000256" key="4">
    <source>
        <dbReference type="ARBA" id="ARBA00023242"/>
    </source>
</evidence>
<sequence>MSTTIPTTVSSLTVSKPSAMVQTSKTDLSPFTASEENHQFTSSFSIRAILSSTSTSHAEASFLSNPFYRHLLFAEDAGQVDYSPFPQHHCCQHGACAVGWQDLDKKDADKKEKDKPNKRSRTIFTPVQLEQLESTFSKQQYVAGEERRRLAASLKLTETHVKVWFQNRRIRFRKQAQRQDQTA</sequence>
<dbReference type="SMART" id="SM00389">
    <property type="entry name" value="HOX"/>
    <property type="match status" value="1"/>
</dbReference>
<proteinExistence type="predicted"/>
<evidence type="ECO:0000256" key="6">
    <source>
        <dbReference type="RuleBase" id="RU000682"/>
    </source>
</evidence>
<evidence type="ECO:0000256" key="3">
    <source>
        <dbReference type="ARBA" id="ARBA00023155"/>
    </source>
</evidence>
<accession>A0ABN8LQ28</accession>
<dbReference type="InterPro" id="IPR001356">
    <property type="entry name" value="HD"/>
</dbReference>
<evidence type="ECO:0000259" key="7">
    <source>
        <dbReference type="PROSITE" id="PS50071"/>
    </source>
</evidence>
<dbReference type="PROSITE" id="PS00027">
    <property type="entry name" value="HOMEOBOX_1"/>
    <property type="match status" value="1"/>
</dbReference>
<dbReference type="InterPro" id="IPR017970">
    <property type="entry name" value="Homeobox_CS"/>
</dbReference>
<evidence type="ECO:0000256" key="2">
    <source>
        <dbReference type="ARBA" id="ARBA00023125"/>
    </source>
</evidence>
<comment type="caution">
    <text evidence="8">The sequence shown here is derived from an EMBL/GenBank/DDBJ whole genome shotgun (WGS) entry which is preliminary data.</text>
</comment>
<name>A0ABN8LQ28_9CNID</name>
<dbReference type="PANTHER" id="PTHR24339:SF28">
    <property type="entry name" value="E5-RELATED"/>
    <property type="match status" value="1"/>
</dbReference>
<dbReference type="InterPro" id="IPR009057">
    <property type="entry name" value="Homeodomain-like_sf"/>
</dbReference>
<evidence type="ECO:0000313" key="8">
    <source>
        <dbReference type="EMBL" id="CAH3017788.1"/>
    </source>
</evidence>
<keyword evidence="4 5" id="KW-0539">Nucleus</keyword>
<dbReference type="InterPro" id="IPR050877">
    <property type="entry name" value="EMX-VAX-Noto_Homeobox_TFs"/>
</dbReference>
<keyword evidence="2 5" id="KW-0238">DNA-binding</keyword>
<dbReference type="CDD" id="cd00086">
    <property type="entry name" value="homeodomain"/>
    <property type="match status" value="1"/>
</dbReference>
<evidence type="ECO:0000313" key="9">
    <source>
        <dbReference type="Proteomes" id="UP001159427"/>
    </source>
</evidence>
<reference evidence="8 9" key="1">
    <citation type="submission" date="2022-05" db="EMBL/GenBank/DDBJ databases">
        <authorList>
            <consortium name="Genoscope - CEA"/>
            <person name="William W."/>
        </authorList>
    </citation>
    <scope>NUCLEOTIDE SEQUENCE [LARGE SCALE GENOMIC DNA]</scope>
</reference>
<dbReference type="EMBL" id="CALNXI010000071">
    <property type="protein sequence ID" value="CAH3017788.1"/>
    <property type="molecule type" value="Genomic_DNA"/>
</dbReference>
<protein>
    <recommendedName>
        <fullName evidence="7">Homeobox domain-containing protein</fullName>
    </recommendedName>
</protein>
<feature type="DNA-binding region" description="Homeobox" evidence="5">
    <location>
        <begin position="117"/>
        <end position="176"/>
    </location>
</feature>
<keyword evidence="3 5" id="KW-0371">Homeobox</keyword>
<dbReference type="PROSITE" id="PS50071">
    <property type="entry name" value="HOMEOBOX_2"/>
    <property type="match status" value="1"/>
</dbReference>
<organism evidence="8 9">
    <name type="scientific">Porites evermanni</name>
    <dbReference type="NCBI Taxonomy" id="104178"/>
    <lineage>
        <taxon>Eukaryota</taxon>
        <taxon>Metazoa</taxon>
        <taxon>Cnidaria</taxon>
        <taxon>Anthozoa</taxon>
        <taxon>Hexacorallia</taxon>
        <taxon>Scleractinia</taxon>
        <taxon>Fungiina</taxon>
        <taxon>Poritidae</taxon>
        <taxon>Porites</taxon>
    </lineage>
</organism>
<feature type="domain" description="Homeobox" evidence="7">
    <location>
        <begin position="115"/>
        <end position="175"/>
    </location>
</feature>
<dbReference type="PANTHER" id="PTHR24339">
    <property type="entry name" value="HOMEOBOX PROTEIN EMX-RELATED"/>
    <property type="match status" value="1"/>
</dbReference>
<evidence type="ECO:0000256" key="5">
    <source>
        <dbReference type="PROSITE-ProRule" id="PRU00108"/>
    </source>
</evidence>